<feature type="domain" description="F-box" evidence="1">
    <location>
        <begin position="17"/>
        <end position="63"/>
    </location>
</feature>
<gene>
    <name evidence="2" type="ORF">NCGR_LOCUS21753</name>
</gene>
<accession>A0A811P1H6</accession>
<dbReference type="OrthoDB" id="738899at2759"/>
<reference evidence="2" key="1">
    <citation type="submission" date="2020-10" db="EMBL/GenBank/DDBJ databases">
        <authorList>
            <person name="Han B."/>
            <person name="Lu T."/>
            <person name="Zhao Q."/>
            <person name="Huang X."/>
            <person name="Zhao Y."/>
        </authorList>
    </citation>
    <scope>NUCLEOTIDE SEQUENCE</scope>
</reference>
<sequence length="358" mass="40575">MPTPQIALGGMDCSKNEGAVAALPDDPLVEILSRVPAKSVCLFKCVSKAWRDLIADPHYRKKLPQAMQGLFFMVPEDLFRVSFSFIDLTVPLDIDPAFSFLTERPGLENLGLLAGFLQRSYPLQELPGAAAISSHFHLVQFQISVPDEMLVLLHVYSSKNGTWSRNQIDSQENQGPLAEWHHRGIVSRRDPECAFVNGFLHFIVGDSDQHQIVSVDVQGKARRVITVPGVADGRHRYCYLGQSQWCLHYMTQEMFDDQEDRCILSICVLQDYDTQWVLKDTVSALEIFGHFTRDILHVIVGIHQDRKVVSFQSLRSNLIAYDMDHKEVSVIATFEVLKKPLRFAHYVPYFSESPALTN</sequence>
<dbReference type="Proteomes" id="UP000604825">
    <property type="component" value="Unassembled WGS sequence"/>
</dbReference>
<dbReference type="Pfam" id="PF00646">
    <property type="entry name" value="F-box"/>
    <property type="match status" value="1"/>
</dbReference>
<proteinExistence type="predicted"/>
<organism evidence="2 3">
    <name type="scientific">Miscanthus lutarioriparius</name>
    <dbReference type="NCBI Taxonomy" id="422564"/>
    <lineage>
        <taxon>Eukaryota</taxon>
        <taxon>Viridiplantae</taxon>
        <taxon>Streptophyta</taxon>
        <taxon>Embryophyta</taxon>
        <taxon>Tracheophyta</taxon>
        <taxon>Spermatophyta</taxon>
        <taxon>Magnoliopsida</taxon>
        <taxon>Liliopsida</taxon>
        <taxon>Poales</taxon>
        <taxon>Poaceae</taxon>
        <taxon>PACMAD clade</taxon>
        <taxon>Panicoideae</taxon>
        <taxon>Andropogonodae</taxon>
        <taxon>Andropogoneae</taxon>
        <taxon>Saccharinae</taxon>
        <taxon>Miscanthus</taxon>
    </lineage>
</organism>
<dbReference type="PROSITE" id="PS50181">
    <property type="entry name" value="FBOX"/>
    <property type="match status" value="1"/>
</dbReference>
<dbReference type="Gene3D" id="1.20.1280.50">
    <property type="match status" value="1"/>
</dbReference>
<dbReference type="AlphaFoldDB" id="A0A811P1H6"/>
<evidence type="ECO:0000313" key="2">
    <source>
        <dbReference type="EMBL" id="CAD6231895.1"/>
    </source>
</evidence>
<keyword evidence="3" id="KW-1185">Reference proteome</keyword>
<evidence type="ECO:0000313" key="3">
    <source>
        <dbReference type="Proteomes" id="UP000604825"/>
    </source>
</evidence>
<comment type="caution">
    <text evidence="2">The sequence shown here is derived from an EMBL/GenBank/DDBJ whole genome shotgun (WGS) entry which is preliminary data.</text>
</comment>
<dbReference type="InterPro" id="IPR036047">
    <property type="entry name" value="F-box-like_dom_sf"/>
</dbReference>
<dbReference type="PANTHER" id="PTHR35546">
    <property type="entry name" value="F-BOX PROTEIN INTERACTION DOMAIN PROTEIN-RELATED"/>
    <property type="match status" value="1"/>
</dbReference>
<dbReference type="SUPFAM" id="SSF81383">
    <property type="entry name" value="F-box domain"/>
    <property type="match status" value="1"/>
</dbReference>
<protein>
    <recommendedName>
        <fullName evidence="1">F-box domain-containing protein</fullName>
    </recommendedName>
</protein>
<dbReference type="CDD" id="cd22157">
    <property type="entry name" value="F-box_AtFBW1-like"/>
    <property type="match status" value="1"/>
</dbReference>
<name>A0A811P1H6_9POAL</name>
<dbReference type="InterPro" id="IPR001810">
    <property type="entry name" value="F-box_dom"/>
</dbReference>
<dbReference type="PANTHER" id="PTHR35546:SF24">
    <property type="entry name" value="F-BOX DOMAIN-CONTAINING PROTEIN"/>
    <property type="match status" value="1"/>
</dbReference>
<dbReference type="EMBL" id="CAJGYO010000005">
    <property type="protein sequence ID" value="CAD6231895.1"/>
    <property type="molecule type" value="Genomic_DNA"/>
</dbReference>
<dbReference type="SMART" id="SM00256">
    <property type="entry name" value="FBOX"/>
    <property type="match status" value="1"/>
</dbReference>
<evidence type="ECO:0000259" key="1">
    <source>
        <dbReference type="PROSITE" id="PS50181"/>
    </source>
</evidence>
<dbReference type="InterPro" id="IPR055290">
    <property type="entry name" value="At3g26010-like"/>
</dbReference>